<dbReference type="OrthoDB" id="379878at2157"/>
<accession>A0A0M9AK08</accession>
<dbReference type="Proteomes" id="UP000037729">
    <property type="component" value="Unassembled WGS sequence"/>
</dbReference>
<keyword evidence="4" id="KW-1185">Reference proteome</keyword>
<reference evidence="3 4" key="1">
    <citation type="submission" date="2015-08" db="EMBL/GenBank/DDBJ databases">
        <title>Genomes of Isolates from Cabo Rojo, PR.</title>
        <authorList>
            <person name="Sanchez-Nieves R.L."/>
            <person name="Montalvo-Rodriguez R."/>
        </authorList>
    </citation>
    <scope>NUCLEOTIDE SEQUENCE [LARGE SCALE GENOMIC DNA]</scope>
    <source>
        <strain evidence="3 4">SL3</strain>
    </source>
</reference>
<comment type="caution">
    <text evidence="3">The sequence shown here is derived from an EMBL/GenBank/DDBJ whole genome shotgun (WGS) entry which is preliminary data.</text>
</comment>
<dbReference type="EMBL" id="LIUF01000002">
    <property type="protein sequence ID" value="KOX93599.1"/>
    <property type="molecule type" value="Genomic_DNA"/>
</dbReference>
<evidence type="ECO:0000256" key="1">
    <source>
        <dbReference type="SAM" id="MobiDB-lite"/>
    </source>
</evidence>
<dbReference type="STRING" id="1705562.AMS69_06635"/>
<proteinExistence type="predicted"/>
<keyword evidence="2" id="KW-0812">Transmembrane</keyword>
<dbReference type="RefSeq" id="WP_053967290.1">
    <property type="nucleotide sequence ID" value="NZ_LIUF01000002.1"/>
</dbReference>
<organism evidence="3 4">
    <name type="scientific">Haloarcula rubripromontorii</name>
    <dbReference type="NCBI Taxonomy" id="1705562"/>
    <lineage>
        <taxon>Archaea</taxon>
        <taxon>Methanobacteriati</taxon>
        <taxon>Methanobacteriota</taxon>
        <taxon>Stenosarchaea group</taxon>
        <taxon>Halobacteria</taxon>
        <taxon>Halobacteriales</taxon>
        <taxon>Haloarculaceae</taxon>
        <taxon>Haloarcula</taxon>
    </lineage>
</organism>
<protein>
    <submittedName>
        <fullName evidence="3">Uncharacterized protein</fullName>
    </submittedName>
</protein>
<keyword evidence="2" id="KW-0472">Membrane</keyword>
<dbReference type="PATRIC" id="fig|1705562.3.peg.2387"/>
<feature type="transmembrane region" description="Helical" evidence="2">
    <location>
        <begin position="12"/>
        <end position="34"/>
    </location>
</feature>
<evidence type="ECO:0000313" key="4">
    <source>
        <dbReference type="Proteomes" id="UP000037729"/>
    </source>
</evidence>
<name>A0A0M9AK08_9EURY</name>
<dbReference type="AlphaFoldDB" id="A0A0M9AK08"/>
<evidence type="ECO:0000313" key="3">
    <source>
        <dbReference type="EMBL" id="KOX93599.1"/>
    </source>
</evidence>
<keyword evidence="2" id="KW-1133">Transmembrane helix</keyword>
<feature type="region of interest" description="Disordered" evidence="1">
    <location>
        <begin position="86"/>
        <end position="131"/>
    </location>
</feature>
<gene>
    <name evidence="3" type="ORF">AMS69_06635</name>
</gene>
<feature type="transmembrane region" description="Helical" evidence="2">
    <location>
        <begin position="54"/>
        <end position="79"/>
    </location>
</feature>
<sequence>MNRKHKTGEVFAYLFATVAGTLLLPVVAPVIMWTNARGYADDYSWLPGIQSGGGVTSALAAFVYVVAFAALIGGVAFFASSGGSVLDSPSAGADGSGLGVSATPTPTEAPTLPPVEEETKDADPNNETQEP</sequence>
<evidence type="ECO:0000256" key="2">
    <source>
        <dbReference type="SAM" id="Phobius"/>
    </source>
</evidence>